<feature type="compositionally biased region" description="Pro residues" evidence="1">
    <location>
        <begin position="1406"/>
        <end position="1416"/>
    </location>
</feature>
<dbReference type="InParanoid" id="D8U8K2"/>
<evidence type="ECO:0000313" key="2">
    <source>
        <dbReference type="EMBL" id="EFJ43936.1"/>
    </source>
</evidence>
<feature type="region of interest" description="Disordered" evidence="1">
    <location>
        <begin position="330"/>
        <end position="361"/>
    </location>
</feature>
<feature type="compositionally biased region" description="Basic and acidic residues" evidence="1">
    <location>
        <begin position="1959"/>
        <end position="1970"/>
    </location>
</feature>
<feature type="region of interest" description="Disordered" evidence="1">
    <location>
        <begin position="1946"/>
        <end position="1978"/>
    </location>
</feature>
<feature type="region of interest" description="Disordered" evidence="1">
    <location>
        <begin position="1079"/>
        <end position="1133"/>
    </location>
</feature>
<sequence length="2268" mass="235455">MLDGRSAGQELRGATSSAYSLWPRFHLRQNSRRAATSHLQQSIDEARIGSGQLACSSISCCCSKARSTHVVTCPAEQLQIETGRADLGRAQGLAAWRSGSQSRARKPPSSPPPSAGQTQQQQPQQHLQAQRQRKEPLQDGPLPPGVSSAAAPVPAPGPAAGESRSSFPQPTGGLQAGFRSTTGVRQSATATSDAAATGGEGADAGLVSEGSGPEGLGLVASLANIGQLPAQQRSLQPPPQQQLQQQQEGAIGARSSDSSSSSSASFTSTSASAARNAAAWPLDAPLLTHRIGACSSWRELSSLVSQHAPRMNAVHVTAVATRLARFSPPLPAVRDDGGGGGGVDADVSGDGNSVESQQQRRRFRQMRRWQRGQEDEELHEWMSFVRSILALVERHAAILDARGIANISWALARALPAPLLQPPSPVVAAVAVAAGAEVGSSETGGQCDMGTAAAAGVAAGMGPRRGEDRAVGLRRRRHHGGDGVAGDEGDGSGEWRQPGGSCTAGGGGEAPAAVRFSALRAAARHTVGRLLALPAADPGEWSKTRERESCRSGGGIMTPRHIANAMWAAASLGVLSAPGPEGREAAAEGLVRQGSTHGGGSGDVEGPRRWVMRALAAARGALRTGGFTEEGISQLVWSVSELGLTPDAAWMEDFYGAARRQASELSAHSAANVLLSLANMATAAAGGHRDGDDDVDDDATDTPAGLAESHLTGRRNRIDSGRANSSGAVAATAPAAVAFLLPSDSWLLSFLVDTAPSLESADPVSLANSVWALSVLMRVRRSQLAAASPLPRSLSPPPPSCWLRHLYGALSQPATLRRFTDAQLGQLVWSLADLSDVRPGGLPLVPSAGMFGLVAAELRRRLVAMADKHFAMASWGMQRLQLRLEQRQHLLQLRQLEEELLQLRPEVEELPRRKRGLIAAAAAAAADRDPDDQQQEQKQLASHVRHSYGRELASSAYSDGQNADWSSAWLAAAEKRMPYMADRWLLLTLQVAAASGECFATAASASSGDGDAVLAWFAVATDAVLLPPRRRMGHLPTPAGTDMGRQSQQHCGDSRMAAGSSATAVSAAAATAIASLGQLLDDQPPSGDGVAAAAATQGGGSGGTNPSGTTPALDGVGPDSRTTASSSSSSRRRRRLLPRLLQALLLAAEACLPPGPALSAVMAAAAAEVLAATLAVHPSGSEGGGGGGAEEATSWTVTELLRCGAALARAGYEPPPAWRQAFFGRVLQLAGVSTAAAAPPPQELRPSHPGFAEATVPSESDRYAAGLPDQASSATAGSADGPDGEDQGPEQQQRRRRQQPLRRHRHGHHLSASDVGLLLSCSQRWAATASDATLAALLYGVPYELWTPRAAAWVCRLLASQVTTQQPQLQQQGLMQQQKQLSPFERNTQGLEQGSAHPLPDQLQPSLPPPSPPPQQQQPCDEGVAHNNNNNNRITSGSGSGGSAGLKAADPFRCEGPATASEALQDPSLTAASPASPLLDQSSAELDPACTQPAAIQGPPPAAPPPPLPEGSVLASSAAAAAATSSAAAAKLDWDVDSDVEDLDCNTGVNGGTRKVAVREYDVVLVAPRPRPLLPGGLMAAGTDGSGSSSSNARGPFPKAGAAGSLSSRAGAAVPDLNGDAAAAASDGPLGEGKGNGGGDGDLPAPASEAGAAVLPYTPGADGAGARRVEVLQRGPGRPAAAAALVTASAAAAQPLWLATGFQPVGAHPHTRGSAMASATAASSSSSAASLPSRPICWSTFSLSQLLWAAARLRLRPSPRQRAVLRITLSAALVRWAAQPPYALIPLLWSCRRLGVPLGAGPTRLLRRALLLHPGLQPAALADGPLLMLLEALLGWRLDPPMEWSRRVPYRLASWLARASPAVAIATAAASPTFAGKLGFRGARWAARTDAGAVGSAAKVGRDSVGPTDSGGRSNSSSNNSGGGGVVEARQLLLVLRALRRLQNAARSEAAGSGGDDDDTRHIGFSRRDGGPQAAPGLRIAAGGSIDADVSSAAPGARPYFFRLQLPPRWSPSWAPVPPSKLATRGSRHGRCRSTPAATLTPLDDALWPELWPMLRIAVRQRLTEVFGLTPGVAAPPATSPRERLAALMCGAACGLVDWEAWGVAAMRRLAGELPPRDYHAWLALAVGLQFRVTRGTLEDLLLAWCIASGPQLDAMSPRQLHTTLRLAGRVAETLLQPLSFDWVSVALRRYSRCITALPPAQLAQVPAVLRRLRRLPPPQWQASYAQLVVRHALPYMSGRSAQAMLRAAVGLSYASERHRFTQMQMQD</sequence>
<feature type="compositionally biased region" description="Basic residues" evidence="1">
    <location>
        <begin position="1294"/>
        <end position="1309"/>
    </location>
</feature>
<feature type="compositionally biased region" description="Low complexity" evidence="1">
    <location>
        <begin position="187"/>
        <end position="197"/>
    </location>
</feature>
<feature type="region of interest" description="Disordered" evidence="1">
    <location>
        <begin position="470"/>
        <end position="508"/>
    </location>
</feature>
<feature type="compositionally biased region" description="Low complexity" evidence="1">
    <location>
        <begin position="1425"/>
        <end position="1437"/>
    </location>
</feature>
<feature type="region of interest" description="Disordered" evidence="1">
    <location>
        <begin position="1030"/>
        <end position="1058"/>
    </location>
</feature>
<dbReference type="RefSeq" id="XP_002954948.1">
    <property type="nucleotide sequence ID" value="XM_002954902.1"/>
</dbReference>
<accession>D8U8K2</accession>
<feature type="compositionally biased region" description="Low complexity" evidence="1">
    <location>
        <begin position="1575"/>
        <end position="1591"/>
    </location>
</feature>
<feature type="compositionally biased region" description="Pro residues" evidence="1">
    <location>
        <begin position="1498"/>
        <end position="1509"/>
    </location>
</feature>
<dbReference type="OrthoDB" id="550539at2759"/>
<feature type="region of interest" description="Disordered" evidence="1">
    <location>
        <begin position="93"/>
        <end position="210"/>
    </location>
</feature>
<feature type="region of interest" description="Disordered" evidence="1">
    <location>
        <begin position="1575"/>
        <end position="1605"/>
    </location>
</feature>
<dbReference type="KEGG" id="vcn:VOLCADRAFT_95858"/>
<feature type="compositionally biased region" description="Gly residues" evidence="1">
    <location>
        <begin position="1630"/>
        <end position="1641"/>
    </location>
</feature>
<feature type="region of interest" description="Disordered" evidence="1">
    <location>
        <begin position="1237"/>
        <end position="1309"/>
    </location>
</feature>
<organism evidence="3">
    <name type="scientific">Volvox carteri f. nagariensis</name>
    <dbReference type="NCBI Taxonomy" id="3068"/>
    <lineage>
        <taxon>Eukaryota</taxon>
        <taxon>Viridiplantae</taxon>
        <taxon>Chlorophyta</taxon>
        <taxon>core chlorophytes</taxon>
        <taxon>Chlorophyceae</taxon>
        <taxon>CS clade</taxon>
        <taxon>Chlamydomonadales</taxon>
        <taxon>Volvocaceae</taxon>
        <taxon>Volvox</taxon>
    </lineage>
</organism>
<feature type="compositionally biased region" description="Polar residues" evidence="1">
    <location>
        <begin position="1467"/>
        <end position="1484"/>
    </location>
</feature>
<gene>
    <name evidence="2" type="ORF">VOLCADRAFT_95858</name>
</gene>
<feature type="region of interest" description="Disordered" evidence="1">
    <location>
        <begin position="685"/>
        <end position="723"/>
    </location>
</feature>
<feature type="region of interest" description="Disordered" evidence="1">
    <location>
        <begin position="1390"/>
        <end position="1513"/>
    </location>
</feature>
<evidence type="ECO:0000313" key="3">
    <source>
        <dbReference type="Proteomes" id="UP000001058"/>
    </source>
</evidence>
<feature type="region of interest" description="Disordered" evidence="1">
    <location>
        <begin position="1896"/>
        <end position="1925"/>
    </location>
</feature>
<reference evidence="2 3" key="1">
    <citation type="journal article" date="2010" name="Science">
        <title>Genomic analysis of organismal complexity in the multicellular green alga Volvox carteri.</title>
        <authorList>
            <person name="Prochnik S.E."/>
            <person name="Umen J."/>
            <person name="Nedelcu A.M."/>
            <person name="Hallmann A."/>
            <person name="Miller S.M."/>
            <person name="Nishii I."/>
            <person name="Ferris P."/>
            <person name="Kuo A."/>
            <person name="Mitros T."/>
            <person name="Fritz-Laylin L.K."/>
            <person name="Hellsten U."/>
            <person name="Chapman J."/>
            <person name="Simakov O."/>
            <person name="Rensing S.A."/>
            <person name="Terry A."/>
            <person name="Pangilinan J."/>
            <person name="Kapitonov V."/>
            <person name="Jurka J."/>
            <person name="Salamov A."/>
            <person name="Shapiro H."/>
            <person name="Schmutz J."/>
            <person name="Grimwood J."/>
            <person name="Lindquist E."/>
            <person name="Lucas S."/>
            <person name="Grigoriev I.V."/>
            <person name="Schmitt R."/>
            <person name="Kirk D."/>
            <person name="Rokhsar D.S."/>
        </authorList>
    </citation>
    <scope>NUCLEOTIDE SEQUENCE [LARGE SCALE GENOMIC DNA]</scope>
    <source>
        <strain evidence="3">f. Nagariensis / Eve</strain>
    </source>
</reference>
<proteinExistence type="predicted"/>
<keyword evidence="3" id="KW-1185">Reference proteome</keyword>
<dbReference type="GeneID" id="9621811"/>
<feature type="compositionally biased region" description="Low complexity" evidence="1">
    <location>
        <begin position="115"/>
        <end position="130"/>
    </location>
</feature>
<feature type="region of interest" description="Disordered" evidence="1">
    <location>
        <begin position="231"/>
        <end position="267"/>
    </location>
</feature>
<evidence type="ECO:0000256" key="1">
    <source>
        <dbReference type="SAM" id="MobiDB-lite"/>
    </source>
</evidence>
<name>D8U8K2_VOLCA</name>
<feature type="region of interest" description="Disordered" evidence="1">
    <location>
        <begin position="1623"/>
        <end position="1648"/>
    </location>
</feature>
<dbReference type="Proteomes" id="UP000001058">
    <property type="component" value="Unassembled WGS sequence"/>
</dbReference>
<feature type="region of interest" description="Disordered" evidence="1">
    <location>
        <begin position="921"/>
        <end position="944"/>
    </location>
</feature>
<feature type="compositionally biased region" description="Low complexity" evidence="1">
    <location>
        <begin position="1084"/>
        <end position="1096"/>
    </location>
</feature>
<feature type="compositionally biased region" description="Low complexity" evidence="1">
    <location>
        <begin position="1910"/>
        <end position="1920"/>
    </location>
</feature>
<dbReference type="EMBL" id="GL378368">
    <property type="protein sequence ID" value="EFJ43936.1"/>
    <property type="molecule type" value="Genomic_DNA"/>
</dbReference>
<protein>
    <submittedName>
        <fullName evidence="2">Uncharacterized protein</fullName>
    </submittedName>
</protein>